<dbReference type="InterPro" id="IPR009057">
    <property type="entry name" value="Homeodomain-like_sf"/>
</dbReference>
<keyword evidence="2" id="KW-1185">Reference proteome</keyword>
<sequence length="114" mass="13479">MGMKNSRINENEAQAILGILKLKTRNPHNAMKLTKVQEYVLWVVFLDIKFPGQILVKDLCFLFRCNVQTIYGWFQNKRTRNKIISADYLKADFITEEELLNMYIGALEFFRKNN</sequence>
<accession>A0AAX4J873</accession>
<keyword evidence="1" id="KW-0238">DNA-binding</keyword>
<protein>
    <submittedName>
        <fullName evidence="1">Homeobox domain-containing protein</fullName>
    </submittedName>
</protein>
<dbReference type="GeneID" id="90539919"/>
<organism evidence="1 2">
    <name type="scientific">Vairimorpha necatrix</name>
    <dbReference type="NCBI Taxonomy" id="6039"/>
    <lineage>
        <taxon>Eukaryota</taxon>
        <taxon>Fungi</taxon>
        <taxon>Fungi incertae sedis</taxon>
        <taxon>Microsporidia</taxon>
        <taxon>Nosematidae</taxon>
        <taxon>Vairimorpha</taxon>
    </lineage>
</organism>
<evidence type="ECO:0000313" key="2">
    <source>
        <dbReference type="Proteomes" id="UP001334084"/>
    </source>
</evidence>
<dbReference type="SUPFAM" id="SSF46689">
    <property type="entry name" value="Homeodomain-like"/>
    <property type="match status" value="1"/>
</dbReference>
<dbReference type="GO" id="GO:0003677">
    <property type="term" value="F:DNA binding"/>
    <property type="evidence" value="ECO:0007669"/>
    <property type="project" value="UniProtKB-KW"/>
</dbReference>
<keyword evidence="1" id="KW-0371">Homeobox</keyword>
<dbReference type="KEGG" id="vnx:VNE69_01054"/>
<dbReference type="RefSeq" id="XP_065328258.1">
    <property type="nucleotide sequence ID" value="XM_065472186.1"/>
</dbReference>
<dbReference type="AlphaFoldDB" id="A0AAX4J873"/>
<dbReference type="EMBL" id="CP142726">
    <property type="protein sequence ID" value="WUR02113.1"/>
    <property type="molecule type" value="Genomic_DNA"/>
</dbReference>
<proteinExistence type="predicted"/>
<reference evidence="1" key="1">
    <citation type="journal article" date="2024" name="BMC Genomics">
        <title>Functional annotation of a divergent genome using sequence and structure-based similarity.</title>
        <authorList>
            <person name="Svedberg D."/>
            <person name="Winiger R.R."/>
            <person name="Berg A."/>
            <person name="Sharma H."/>
            <person name="Tellgren-Roth C."/>
            <person name="Debrunner-Vossbrinck B.A."/>
            <person name="Vossbrinck C.R."/>
            <person name="Barandun J."/>
        </authorList>
    </citation>
    <scope>NUCLEOTIDE SEQUENCE</scope>
    <source>
        <strain evidence="1">Illinois isolate</strain>
    </source>
</reference>
<name>A0AAX4J873_9MICR</name>
<gene>
    <name evidence="1" type="ORF">VNE69_01054</name>
</gene>
<evidence type="ECO:0000313" key="1">
    <source>
        <dbReference type="EMBL" id="WUR02113.1"/>
    </source>
</evidence>
<dbReference type="Proteomes" id="UP001334084">
    <property type="component" value="Chromosome 1"/>
</dbReference>